<organism evidence="2">
    <name type="scientific">Arundo donax</name>
    <name type="common">Giant reed</name>
    <name type="synonym">Donax arundinaceus</name>
    <dbReference type="NCBI Taxonomy" id="35708"/>
    <lineage>
        <taxon>Eukaryota</taxon>
        <taxon>Viridiplantae</taxon>
        <taxon>Streptophyta</taxon>
        <taxon>Embryophyta</taxon>
        <taxon>Tracheophyta</taxon>
        <taxon>Spermatophyta</taxon>
        <taxon>Magnoliopsida</taxon>
        <taxon>Liliopsida</taxon>
        <taxon>Poales</taxon>
        <taxon>Poaceae</taxon>
        <taxon>PACMAD clade</taxon>
        <taxon>Arundinoideae</taxon>
        <taxon>Arundineae</taxon>
        <taxon>Arundo</taxon>
    </lineage>
</organism>
<dbReference type="PANTHER" id="PTHR35766">
    <property type="entry name" value="OS08G0543600 PROTEIN"/>
    <property type="match status" value="1"/>
</dbReference>
<sequence length="124" mass="14774">MEAQRTYQGAAKEHATAAAKLKDQLHEREQYILELEMKLSDRDRELNALKIDHQTVWANQDLLREQTKELATVRRERDNSEAERAQHLKQIHDLQEHLREKENQYIALEEQVFSSRPLLFRSIL</sequence>
<protein>
    <submittedName>
        <fullName evidence="2">Uncharacterized protein</fullName>
    </submittedName>
</protein>
<reference evidence="2" key="1">
    <citation type="submission" date="2014-09" db="EMBL/GenBank/DDBJ databases">
        <authorList>
            <person name="Magalhaes I.L.F."/>
            <person name="Oliveira U."/>
            <person name="Santos F.R."/>
            <person name="Vidigal T.H.D.A."/>
            <person name="Brescovit A.D."/>
            <person name="Santos A.J."/>
        </authorList>
    </citation>
    <scope>NUCLEOTIDE SEQUENCE</scope>
    <source>
        <tissue evidence="2">Shoot tissue taken approximately 20 cm above the soil surface</tissue>
    </source>
</reference>
<reference evidence="2" key="2">
    <citation type="journal article" date="2015" name="Data Brief">
        <title>Shoot transcriptome of the giant reed, Arundo donax.</title>
        <authorList>
            <person name="Barrero R.A."/>
            <person name="Guerrero F.D."/>
            <person name="Moolhuijzen P."/>
            <person name="Goolsby J.A."/>
            <person name="Tidwell J."/>
            <person name="Bellgard S.E."/>
            <person name="Bellgard M.I."/>
        </authorList>
    </citation>
    <scope>NUCLEOTIDE SEQUENCE</scope>
    <source>
        <tissue evidence="2">Shoot tissue taken approximately 20 cm above the soil surface</tissue>
    </source>
</reference>
<name>A0A0A9D1M0_ARUDO</name>
<dbReference type="AlphaFoldDB" id="A0A0A9D1M0"/>
<evidence type="ECO:0000256" key="1">
    <source>
        <dbReference type="SAM" id="Coils"/>
    </source>
</evidence>
<feature type="coiled-coil region" evidence="1">
    <location>
        <begin position="63"/>
        <end position="111"/>
    </location>
</feature>
<evidence type="ECO:0000313" key="2">
    <source>
        <dbReference type="EMBL" id="JAD81691.1"/>
    </source>
</evidence>
<accession>A0A0A9D1M0</accession>
<keyword evidence="1" id="KW-0175">Coiled coil</keyword>
<dbReference type="PANTHER" id="PTHR35766:SF1">
    <property type="entry name" value="OS08G0543600 PROTEIN"/>
    <property type="match status" value="1"/>
</dbReference>
<proteinExistence type="predicted"/>
<dbReference type="EMBL" id="GBRH01216204">
    <property type="protein sequence ID" value="JAD81691.1"/>
    <property type="molecule type" value="Transcribed_RNA"/>
</dbReference>